<sequence>MTEHDTQRLRGLWERYAPRYDREIGWCERVQFGDGRAWVCDKAEGEVLEVAIGTGRNLPYYPDGIRLTGIDFSPAMLGIARRCAADLGRSVDLREGDAQQLPFPDASFDTVVCTLSLCGIADERTAIAEMYRVLRPGGTLLLLDHIGSQHALIRFGQRLLEKITVRTIGDYQTRRPLPIVQSFGFVVQEQQRLKAGTVERLWASKPANESE</sequence>
<name>A0A1I1BZH6_9PSEU</name>
<dbReference type="CDD" id="cd02440">
    <property type="entry name" value="AdoMet_MTases"/>
    <property type="match status" value="1"/>
</dbReference>
<dbReference type="InterPro" id="IPR029063">
    <property type="entry name" value="SAM-dependent_MTases_sf"/>
</dbReference>
<keyword evidence="2" id="KW-0489">Methyltransferase</keyword>
<dbReference type="GO" id="GO:0032259">
    <property type="term" value="P:methylation"/>
    <property type="evidence" value="ECO:0007669"/>
    <property type="project" value="UniProtKB-KW"/>
</dbReference>
<dbReference type="InterPro" id="IPR013216">
    <property type="entry name" value="Methyltransf_11"/>
</dbReference>
<dbReference type="Pfam" id="PF08241">
    <property type="entry name" value="Methyltransf_11"/>
    <property type="match status" value="1"/>
</dbReference>
<proteinExistence type="predicted"/>
<dbReference type="EMBL" id="FOKG01000019">
    <property type="protein sequence ID" value="SFB55789.1"/>
    <property type="molecule type" value="Genomic_DNA"/>
</dbReference>
<gene>
    <name evidence="2" type="ORF">SAMN05216266_11955</name>
</gene>
<organism evidence="2 3">
    <name type="scientific">Amycolatopsis marina</name>
    <dbReference type="NCBI Taxonomy" id="490629"/>
    <lineage>
        <taxon>Bacteria</taxon>
        <taxon>Bacillati</taxon>
        <taxon>Actinomycetota</taxon>
        <taxon>Actinomycetes</taxon>
        <taxon>Pseudonocardiales</taxon>
        <taxon>Pseudonocardiaceae</taxon>
        <taxon>Amycolatopsis</taxon>
    </lineage>
</organism>
<dbReference type="AlphaFoldDB" id="A0A1I1BZH6"/>
<reference evidence="3" key="1">
    <citation type="submission" date="2016-10" db="EMBL/GenBank/DDBJ databases">
        <authorList>
            <person name="Varghese N."/>
            <person name="Submissions S."/>
        </authorList>
    </citation>
    <scope>NUCLEOTIDE SEQUENCE [LARGE SCALE GENOMIC DNA]</scope>
    <source>
        <strain evidence="3">CGMCC 4.3568</strain>
    </source>
</reference>
<accession>A0A1I1BZH6</accession>
<dbReference type="InterPro" id="IPR052356">
    <property type="entry name" value="Thiol_S-MT"/>
</dbReference>
<protein>
    <submittedName>
        <fullName evidence="2">Methyltransferase domain-containing protein</fullName>
    </submittedName>
</protein>
<dbReference type="OrthoDB" id="65624at2"/>
<evidence type="ECO:0000259" key="1">
    <source>
        <dbReference type="Pfam" id="PF08241"/>
    </source>
</evidence>
<dbReference type="GO" id="GO:0008757">
    <property type="term" value="F:S-adenosylmethionine-dependent methyltransferase activity"/>
    <property type="evidence" value="ECO:0007669"/>
    <property type="project" value="InterPro"/>
</dbReference>
<keyword evidence="3" id="KW-1185">Reference proteome</keyword>
<evidence type="ECO:0000313" key="2">
    <source>
        <dbReference type="EMBL" id="SFB55789.1"/>
    </source>
</evidence>
<dbReference type="STRING" id="490629.SAMN05216266_11955"/>
<evidence type="ECO:0000313" key="3">
    <source>
        <dbReference type="Proteomes" id="UP000243799"/>
    </source>
</evidence>
<dbReference type="SUPFAM" id="SSF53335">
    <property type="entry name" value="S-adenosyl-L-methionine-dependent methyltransferases"/>
    <property type="match status" value="1"/>
</dbReference>
<keyword evidence="2" id="KW-0808">Transferase</keyword>
<feature type="domain" description="Methyltransferase type 11" evidence="1">
    <location>
        <begin position="48"/>
        <end position="141"/>
    </location>
</feature>
<dbReference type="PANTHER" id="PTHR45036:SF1">
    <property type="entry name" value="METHYLTRANSFERASE LIKE 7A"/>
    <property type="match status" value="1"/>
</dbReference>
<dbReference type="RefSeq" id="WP_091676814.1">
    <property type="nucleotide sequence ID" value="NZ_FOKG01000019.1"/>
</dbReference>
<dbReference type="Proteomes" id="UP000243799">
    <property type="component" value="Unassembled WGS sequence"/>
</dbReference>
<dbReference type="PANTHER" id="PTHR45036">
    <property type="entry name" value="METHYLTRANSFERASE LIKE 7B"/>
    <property type="match status" value="1"/>
</dbReference>
<dbReference type="Gene3D" id="3.40.50.150">
    <property type="entry name" value="Vaccinia Virus protein VP39"/>
    <property type="match status" value="1"/>
</dbReference>